<name>A0A5A7QZS3_STRAF</name>
<feature type="region of interest" description="Disordered" evidence="1">
    <location>
        <begin position="152"/>
        <end position="212"/>
    </location>
</feature>
<evidence type="ECO:0000256" key="1">
    <source>
        <dbReference type="SAM" id="MobiDB-lite"/>
    </source>
</evidence>
<accession>A0A5A7QZS3</accession>
<gene>
    <name evidence="2" type="ORF">STAS_28276</name>
</gene>
<dbReference type="EMBL" id="BKCP01009404">
    <property type="protein sequence ID" value="GER50943.1"/>
    <property type="molecule type" value="Genomic_DNA"/>
</dbReference>
<evidence type="ECO:0000313" key="2">
    <source>
        <dbReference type="EMBL" id="GER50943.1"/>
    </source>
</evidence>
<feature type="compositionally biased region" description="Gly residues" evidence="1">
    <location>
        <begin position="175"/>
        <end position="194"/>
    </location>
</feature>
<sequence length="313" mass="32779">MNKPEARRRVIIFSGEGPRRGGHVTAEHSGRRIGHRRRRRRHHLGGGARPEGANILVKPDRSEVIIVLQVEKIGRDSILLAVVNIRVWIIRGCVKLCPSADVIQWIFTPHVDITRSVQLLFKGAHVRLEAGVVVLYGGVQPVLGAAAWRGWEREPEPRRPRQQRAEALRRRSRRGGGAGSGDVGHGGGGGGLFGRGEVELGPGAVQDDGGAVVGPGGFLRGGEGAEPTARAAAGFTDLGDPLAPAPLADAAVPELGVVRSAAGPGPLSVGDGAGGSSGGGGGVLVVWGGGIVVVFRVWWCRTAHGEWLFGEKL</sequence>
<dbReference type="AlphaFoldDB" id="A0A5A7QZS3"/>
<dbReference type="Proteomes" id="UP000325081">
    <property type="component" value="Unassembled WGS sequence"/>
</dbReference>
<feature type="compositionally biased region" description="Basic and acidic residues" evidence="1">
    <location>
        <begin position="152"/>
        <end position="169"/>
    </location>
</feature>
<proteinExistence type="predicted"/>
<evidence type="ECO:0000313" key="3">
    <source>
        <dbReference type="Proteomes" id="UP000325081"/>
    </source>
</evidence>
<feature type="compositionally biased region" description="Low complexity" evidence="1">
    <location>
        <begin position="199"/>
        <end position="210"/>
    </location>
</feature>
<keyword evidence="3" id="KW-1185">Reference proteome</keyword>
<protein>
    <submittedName>
        <fullName evidence="2">Uncharacterized protein</fullName>
    </submittedName>
</protein>
<reference evidence="3" key="1">
    <citation type="journal article" date="2019" name="Curr. Biol.">
        <title>Genome Sequence of Striga asiatica Provides Insight into the Evolution of Plant Parasitism.</title>
        <authorList>
            <person name="Yoshida S."/>
            <person name="Kim S."/>
            <person name="Wafula E.K."/>
            <person name="Tanskanen J."/>
            <person name="Kim Y.M."/>
            <person name="Honaas L."/>
            <person name="Yang Z."/>
            <person name="Spallek T."/>
            <person name="Conn C.E."/>
            <person name="Ichihashi Y."/>
            <person name="Cheong K."/>
            <person name="Cui S."/>
            <person name="Der J.P."/>
            <person name="Gundlach H."/>
            <person name="Jiao Y."/>
            <person name="Hori C."/>
            <person name="Ishida J.K."/>
            <person name="Kasahara H."/>
            <person name="Kiba T."/>
            <person name="Kim M.S."/>
            <person name="Koo N."/>
            <person name="Laohavisit A."/>
            <person name="Lee Y.H."/>
            <person name="Lumba S."/>
            <person name="McCourt P."/>
            <person name="Mortimer J.C."/>
            <person name="Mutuku J.M."/>
            <person name="Nomura T."/>
            <person name="Sasaki-Sekimoto Y."/>
            <person name="Seto Y."/>
            <person name="Wang Y."/>
            <person name="Wakatake T."/>
            <person name="Sakakibara H."/>
            <person name="Demura T."/>
            <person name="Yamaguchi S."/>
            <person name="Yoneyama K."/>
            <person name="Manabe R.I."/>
            <person name="Nelson D.C."/>
            <person name="Schulman A.H."/>
            <person name="Timko M.P."/>
            <person name="dePamphilis C.W."/>
            <person name="Choi D."/>
            <person name="Shirasu K."/>
        </authorList>
    </citation>
    <scope>NUCLEOTIDE SEQUENCE [LARGE SCALE GENOMIC DNA]</scope>
    <source>
        <strain evidence="3">cv. UVA1</strain>
    </source>
</reference>
<comment type="caution">
    <text evidence="2">The sequence shown here is derived from an EMBL/GenBank/DDBJ whole genome shotgun (WGS) entry which is preliminary data.</text>
</comment>
<organism evidence="2 3">
    <name type="scientific">Striga asiatica</name>
    <name type="common">Asiatic witchweed</name>
    <name type="synonym">Buchnera asiatica</name>
    <dbReference type="NCBI Taxonomy" id="4170"/>
    <lineage>
        <taxon>Eukaryota</taxon>
        <taxon>Viridiplantae</taxon>
        <taxon>Streptophyta</taxon>
        <taxon>Embryophyta</taxon>
        <taxon>Tracheophyta</taxon>
        <taxon>Spermatophyta</taxon>
        <taxon>Magnoliopsida</taxon>
        <taxon>eudicotyledons</taxon>
        <taxon>Gunneridae</taxon>
        <taxon>Pentapetalae</taxon>
        <taxon>asterids</taxon>
        <taxon>lamiids</taxon>
        <taxon>Lamiales</taxon>
        <taxon>Orobanchaceae</taxon>
        <taxon>Buchnereae</taxon>
        <taxon>Striga</taxon>
    </lineage>
</organism>